<dbReference type="InterPro" id="IPR036378">
    <property type="entry name" value="FAS1_dom_sf"/>
</dbReference>
<evidence type="ECO:0000313" key="3">
    <source>
        <dbReference type="Proteomes" id="UP001254488"/>
    </source>
</evidence>
<dbReference type="PANTHER" id="PTHR10900:SF77">
    <property type="entry name" value="FI19380P1"/>
    <property type="match status" value="1"/>
</dbReference>
<dbReference type="RefSeq" id="WP_311332913.1">
    <property type="nucleotide sequence ID" value="NZ_JAVRHZ010000004.1"/>
</dbReference>
<dbReference type="SUPFAM" id="SSF82153">
    <property type="entry name" value="FAS1 domain"/>
    <property type="match status" value="1"/>
</dbReference>
<sequence>MKKILSILIVLSICFVSFSCKEEKKEQKPIDPEKAKFLKKEKKELTVEQKVQVGSVMAKVMATPELKMLSSFIISSELTDTLMKDAGPFTIFAPKNEGFTSLPDDTSKALSNPSNKQMLLDVIKNHIVSGEIDSSMLVQKIKENGGSYKMTSLAGTELTASKSGNDIIIKDIKGAKAVIGKSDILGSNGIVHIVDKPLAIKN</sequence>
<dbReference type="EMBL" id="JAVRHZ010000004">
    <property type="protein sequence ID" value="MDT0555958.1"/>
    <property type="molecule type" value="Genomic_DNA"/>
</dbReference>
<name>A0ABU2YFX5_9FLAO</name>
<dbReference type="Gene3D" id="2.30.180.10">
    <property type="entry name" value="FAS1 domain"/>
    <property type="match status" value="1"/>
</dbReference>
<proteinExistence type="predicted"/>
<dbReference type="Proteomes" id="UP001254488">
    <property type="component" value="Unassembled WGS sequence"/>
</dbReference>
<evidence type="ECO:0000259" key="1">
    <source>
        <dbReference type="PROSITE" id="PS50213"/>
    </source>
</evidence>
<organism evidence="2 3">
    <name type="scientific">Patiriisocius hiemis</name>
    <dbReference type="NCBI Taxonomy" id="3075604"/>
    <lineage>
        <taxon>Bacteria</taxon>
        <taxon>Pseudomonadati</taxon>
        <taxon>Bacteroidota</taxon>
        <taxon>Flavobacteriia</taxon>
        <taxon>Flavobacteriales</taxon>
        <taxon>Flavobacteriaceae</taxon>
        <taxon>Patiriisocius</taxon>
    </lineage>
</organism>
<gene>
    <name evidence="2" type="ORF">RM538_08085</name>
</gene>
<dbReference type="PROSITE" id="PS50213">
    <property type="entry name" value="FAS1"/>
    <property type="match status" value="1"/>
</dbReference>
<evidence type="ECO:0000313" key="2">
    <source>
        <dbReference type="EMBL" id="MDT0555958.1"/>
    </source>
</evidence>
<reference evidence="2 3" key="1">
    <citation type="submission" date="2023-09" db="EMBL/GenBank/DDBJ databases">
        <authorList>
            <person name="Rey-Velasco X."/>
        </authorList>
    </citation>
    <scope>NUCLEOTIDE SEQUENCE [LARGE SCALE GENOMIC DNA]</scope>
    <source>
        <strain evidence="2 3">W242</strain>
    </source>
</reference>
<protein>
    <submittedName>
        <fullName evidence="2">Fasciclin domain-containing protein</fullName>
    </submittedName>
</protein>
<dbReference type="PROSITE" id="PS51257">
    <property type="entry name" value="PROKAR_LIPOPROTEIN"/>
    <property type="match status" value="1"/>
</dbReference>
<dbReference type="InterPro" id="IPR050904">
    <property type="entry name" value="Adhesion/Biosynth-related"/>
</dbReference>
<comment type="caution">
    <text evidence="2">The sequence shown here is derived from an EMBL/GenBank/DDBJ whole genome shotgun (WGS) entry which is preliminary data.</text>
</comment>
<dbReference type="PANTHER" id="PTHR10900">
    <property type="entry name" value="PERIOSTIN-RELATED"/>
    <property type="match status" value="1"/>
</dbReference>
<dbReference type="InterPro" id="IPR000782">
    <property type="entry name" value="FAS1_domain"/>
</dbReference>
<keyword evidence="3" id="KW-1185">Reference proteome</keyword>
<dbReference type="Pfam" id="PF02469">
    <property type="entry name" value="Fasciclin"/>
    <property type="match status" value="1"/>
</dbReference>
<feature type="domain" description="FAS1" evidence="1">
    <location>
        <begin position="53"/>
        <end position="198"/>
    </location>
</feature>
<dbReference type="SMART" id="SM00554">
    <property type="entry name" value="FAS1"/>
    <property type="match status" value="1"/>
</dbReference>
<accession>A0ABU2YFX5</accession>